<name>A0A5K7XAR0_9BACT</name>
<dbReference type="AlphaFoldDB" id="A0A5K7XAR0"/>
<accession>A0A5K7XAR0</accession>
<reference evidence="4" key="1">
    <citation type="submission" date="2019-10" db="EMBL/GenBank/DDBJ databases">
        <title>Lacipirellula parvula gen. nov., sp. nov., representing a lineage of planctomycetes widespread in freshwater anoxic habitats, and description of the family Lacipirellulaceae.</title>
        <authorList>
            <person name="Dedysh S.N."/>
            <person name="Kulichevskaya I.S."/>
            <person name="Beletsky A.V."/>
            <person name="Rakitin A.L."/>
            <person name="Mardanov A.V."/>
            <person name="Ivanova A.A."/>
            <person name="Saltykova V.X."/>
            <person name="Rijpstra W.I.C."/>
            <person name="Sinninghe Damste J.S."/>
            <person name="Ravin N.V."/>
        </authorList>
    </citation>
    <scope>NUCLEOTIDE SEQUENCE [LARGE SCALE GENOMIC DNA]</scope>
    <source>
        <strain evidence="4">PX69</strain>
    </source>
</reference>
<proteinExistence type="predicted"/>
<organism evidence="3 4">
    <name type="scientific">Lacipirellula parvula</name>
    <dbReference type="NCBI Taxonomy" id="2650471"/>
    <lineage>
        <taxon>Bacteria</taxon>
        <taxon>Pseudomonadati</taxon>
        <taxon>Planctomycetota</taxon>
        <taxon>Planctomycetia</taxon>
        <taxon>Pirellulales</taxon>
        <taxon>Lacipirellulaceae</taxon>
        <taxon>Lacipirellula</taxon>
    </lineage>
</organism>
<dbReference type="RefSeq" id="WP_152097561.1">
    <property type="nucleotide sequence ID" value="NZ_AP021861.1"/>
</dbReference>
<keyword evidence="4" id="KW-1185">Reference proteome</keyword>
<feature type="coiled-coil region" evidence="1">
    <location>
        <begin position="77"/>
        <end position="358"/>
    </location>
</feature>
<evidence type="ECO:0000313" key="3">
    <source>
        <dbReference type="EMBL" id="BBO31406.1"/>
    </source>
</evidence>
<evidence type="ECO:0000256" key="1">
    <source>
        <dbReference type="SAM" id="Coils"/>
    </source>
</evidence>
<keyword evidence="1" id="KW-0175">Coiled coil</keyword>
<dbReference type="KEGG" id="lpav:PLANPX_1018"/>
<feature type="coiled-coil region" evidence="1">
    <location>
        <begin position="15"/>
        <end position="53"/>
    </location>
</feature>
<protein>
    <submittedName>
        <fullName evidence="3">Uncharacterized protein</fullName>
    </submittedName>
</protein>
<sequence>MEEAKSRPGFPGDRAQVAAEKLRALRERANQALDDHRKRLAQIETELSDRVRQLAEEFETAAEGIEKHLPGSRDAEVAALREQLEENRAKHEKFVQQLALARKQIDAIQSEPCPACDEAAGHIADAQAEIRQLREQLAGLESQRQEDRSRNEKVAEQVAAARQAIGDMQARSSEQATQLQAELELAAAARTAAEEQTIAALNDLERLQAEYDKLEQESQSTEKLEAALAEERTRGTAEVEQVRSELAVSQRELQESQSALAAAHLQADSIQEESTKLTAANAKLESQLAMLQTSHATELTSLQSLLDDATAARDELQAAVEAAHGQIDALEQEAAASVPELERQFEQFQMEVEAAETARAAVLAHLDATKAELASLRETTCPRADLDALQNKFGLTLSEVQKLKRENSELRDAAPMATAAAVDPELTAKLQEAVTERDALAARVVELESQPLPTAAPADDSAIRQQMEDLQHRFEMTLDDLRKANQINHELRGQLATAQSSSGAPVHSGGSDWASQRARLMAMLEDEECEGAVTPERRKERAKIEDAISATDNAIAEKDRELAELRANGGGIVDEAAANQRLVAEAVDADASIIAEREKLAQLQAEWEEKLRAAELEASLERAKLAREQAALRDKMSEFQKTDPQGILANDADGKPRRRWLAALGLGEEGEDGKTK</sequence>
<evidence type="ECO:0000256" key="2">
    <source>
        <dbReference type="SAM" id="MobiDB-lite"/>
    </source>
</evidence>
<dbReference type="EMBL" id="AP021861">
    <property type="protein sequence ID" value="BBO31406.1"/>
    <property type="molecule type" value="Genomic_DNA"/>
</dbReference>
<dbReference type="Proteomes" id="UP000326837">
    <property type="component" value="Chromosome"/>
</dbReference>
<feature type="region of interest" description="Disordered" evidence="2">
    <location>
        <begin position="634"/>
        <end position="654"/>
    </location>
</feature>
<dbReference type="Gene3D" id="1.10.287.1490">
    <property type="match status" value="1"/>
</dbReference>
<gene>
    <name evidence="3" type="ORF">PLANPX_1018</name>
</gene>
<evidence type="ECO:0000313" key="4">
    <source>
        <dbReference type="Proteomes" id="UP000326837"/>
    </source>
</evidence>